<dbReference type="InterPro" id="IPR000160">
    <property type="entry name" value="GGDEF_dom"/>
</dbReference>
<dbReference type="RefSeq" id="WP_119766801.1">
    <property type="nucleotide sequence ID" value="NZ_QYUJ01000030.1"/>
</dbReference>
<comment type="caution">
    <text evidence="3">The sequence shown here is derived from an EMBL/GenBank/DDBJ whole genome shotgun (WGS) entry which is preliminary data.</text>
</comment>
<dbReference type="InterPro" id="IPR019734">
    <property type="entry name" value="TPR_rpt"/>
</dbReference>
<dbReference type="Pfam" id="PF13374">
    <property type="entry name" value="TPR_10"/>
    <property type="match status" value="1"/>
</dbReference>
<feature type="coiled-coil region" evidence="1">
    <location>
        <begin position="341"/>
        <end position="375"/>
    </location>
</feature>
<reference evidence="3 4" key="1">
    <citation type="submission" date="2018-09" db="EMBL/GenBank/DDBJ databases">
        <authorList>
            <person name="Zhu H."/>
        </authorList>
    </citation>
    <scope>NUCLEOTIDE SEQUENCE [LARGE SCALE GENOMIC DNA]</scope>
    <source>
        <strain evidence="3 4">K2S05-167</strain>
    </source>
</reference>
<evidence type="ECO:0000259" key="2">
    <source>
        <dbReference type="PROSITE" id="PS50887"/>
    </source>
</evidence>
<dbReference type="SMART" id="SM00267">
    <property type="entry name" value="GGDEF"/>
    <property type="match status" value="1"/>
</dbReference>
<feature type="domain" description="GGDEF" evidence="2">
    <location>
        <begin position="412"/>
        <end position="545"/>
    </location>
</feature>
<dbReference type="Pfam" id="PF00990">
    <property type="entry name" value="GGDEF"/>
    <property type="match status" value="1"/>
</dbReference>
<name>A0A418UZN5_9DEIO</name>
<protein>
    <submittedName>
        <fullName evidence="3">Diguanylate cyclase</fullName>
    </submittedName>
</protein>
<dbReference type="Pfam" id="PF13424">
    <property type="entry name" value="TPR_12"/>
    <property type="match status" value="1"/>
</dbReference>
<evidence type="ECO:0000313" key="3">
    <source>
        <dbReference type="EMBL" id="RJF68934.1"/>
    </source>
</evidence>
<dbReference type="SUPFAM" id="SSF48452">
    <property type="entry name" value="TPR-like"/>
    <property type="match status" value="2"/>
</dbReference>
<dbReference type="Gene3D" id="3.30.70.270">
    <property type="match status" value="1"/>
</dbReference>
<dbReference type="InterPro" id="IPR043128">
    <property type="entry name" value="Rev_trsase/Diguanyl_cyclase"/>
</dbReference>
<proteinExistence type="predicted"/>
<dbReference type="CDD" id="cd01949">
    <property type="entry name" value="GGDEF"/>
    <property type="match status" value="1"/>
</dbReference>
<dbReference type="NCBIfam" id="TIGR00254">
    <property type="entry name" value="GGDEF"/>
    <property type="match status" value="1"/>
</dbReference>
<keyword evidence="1" id="KW-0175">Coiled coil</keyword>
<dbReference type="EMBL" id="QYUJ01000030">
    <property type="protein sequence ID" value="RJF68934.1"/>
    <property type="molecule type" value="Genomic_DNA"/>
</dbReference>
<dbReference type="PROSITE" id="PS50887">
    <property type="entry name" value="GGDEF"/>
    <property type="match status" value="1"/>
</dbReference>
<dbReference type="SUPFAM" id="SSF55073">
    <property type="entry name" value="Nucleotide cyclase"/>
    <property type="match status" value="1"/>
</dbReference>
<evidence type="ECO:0000313" key="4">
    <source>
        <dbReference type="Proteomes" id="UP000286287"/>
    </source>
</evidence>
<dbReference type="InterPro" id="IPR029787">
    <property type="entry name" value="Nucleotide_cyclase"/>
</dbReference>
<dbReference type="Proteomes" id="UP000286287">
    <property type="component" value="Unassembled WGS sequence"/>
</dbReference>
<dbReference type="AlphaFoldDB" id="A0A418UZN5"/>
<evidence type="ECO:0000256" key="1">
    <source>
        <dbReference type="SAM" id="Coils"/>
    </source>
</evidence>
<gene>
    <name evidence="3" type="ORF">D3875_21570</name>
</gene>
<dbReference type="SMART" id="SM00028">
    <property type="entry name" value="TPR"/>
    <property type="match status" value="5"/>
</dbReference>
<organism evidence="3 4">
    <name type="scientific">Deinococcus cavernae</name>
    <dbReference type="NCBI Taxonomy" id="2320857"/>
    <lineage>
        <taxon>Bacteria</taxon>
        <taxon>Thermotogati</taxon>
        <taxon>Deinococcota</taxon>
        <taxon>Deinococci</taxon>
        <taxon>Deinococcales</taxon>
        <taxon>Deinococcaceae</taxon>
        <taxon>Deinococcus</taxon>
    </lineage>
</organism>
<keyword evidence="4" id="KW-1185">Reference proteome</keyword>
<dbReference type="PANTHER" id="PTHR46663">
    <property type="entry name" value="DIGUANYLATE CYCLASE DGCT-RELATED"/>
    <property type="match status" value="1"/>
</dbReference>
<dbReference type="InterPro" id="IPR011990">
    <property type="entry name" value="TPR-like_helical_dom_sf"/>
</dbReference>
<dbReference type="PANTHER" id="PTHR46663:SF3">
    <property type="entry name" value="SLL0267 PROTEIN"/>
    <property type="match status" value="1"/>
</dbReference>
<dbReference type="Gene3D" id="1.25.40.10">
    <property type="entry name" value="Tetratricopeptide repeat domain"/>
    <property type="match status" value="2"/>
</dbReference>
<dbReference type="InterPro" id="IPR052163">
    <property type="entry name" value="DGC-Regulatory_Protein"/>
</dbReference>
<sequence>MTQRSPSEPKVGTTQADLDVQLARAEDLVVVDPKAAEQLTREVIARAQEAGEALRAGQAGVFLGATLFYQAQYDEAYWAFHQALSISQGEGDRGLEARALNGLGNVVSHQGDYAGALEYFMQSSHLALETGDELGRVRVLNNIAALRSELGEHSSALAAHQEVLAVAGQMGDRILSLVASVNVLVDLCNLGNHDRVLTLADELVPNLQESEAHQPLVVAQAHRANSLRETGQLETACRVVLETLPVAEDIGEQMHLCYLMNILAMTYQQQGQYAQALPAAERALNLAQTYGIRTQERDALGLLCEIQEALGDFQGALAFLRAHYQLERELHAENVDRKTRFITAQFELETLRREAEQERERRQQLLKDHSALREDHALLRHLAAHDPLTGLANRPHFQERAAEALKHAGEEGCVGLLFLDLDGFKAVNDTLGHDAGDDLLRQVASRLRAQLRREDVIARPGGDEFTVLLPHLSSPDDAQRVARKLLRALTEPFTVYGQTVHISASVGSAVAPHDGLSFTELNRCADEAMYRVKRQRAGTKLPAPT</sequence>
<accession>A0A418UZN5</accession>
<dbReference type="OrthoDB" id="73747at2"/>